<dbReference type="EMBL" id="QTJV01000009">
    <property type="protein sequence ID" value="RFM32660.1"/>
    <property type="molecule type" value="Genomic_DNA"/>
</dbReference>
<evidence type="ECO:0000313" key="9">
    <source>
        <dbReference type="EMBL" id="RFM32660.1"/>
    </source>
</evidence>
<dbReference type="GO" id="GO:0005886">
    <property type="term" value="C:plasma membrane"/>
    <property type="evidence" value="ECO:0007669"/>
    <property type="project" value="UniProtKB-SubCell"/>
</dbReference>
<comment type="subcellular location">
    <subcellularLocation>
        <location evidence="1">Cell membrane</location>
        <topology evidence="1">Single-pass membrane protein</topology>
    </subcellularLocation>
    <subcellularLocation>
        <location evidence="7">Cell membrane</location>
        <topology evidence="7">Single-pass type II membrane protein</topology>
    </subcellularLocation>
</comment>
<keyword evidence="6 8" id="KW-0472">Membrane</keyword>
<dbReference type="Proteomes" id="UP000261174">
    <property type="component" value="Unassembled WGS sequence"/>
</dbReference>
<dbReference type="Pfam" id="PF02472">
    <property type="entry name" value="ExbD"/>
    <property type="match status" value="1"/>
</dbReference>
<organism evidence="9 10">
    <name type="scientific">Chitinophaga silvisoli</name>
    <dbReference type="NCBI Taxonomy" id="2291814"/>
    <lineage>
        <taxon>Bacteria</taxon>
        <taxon>Pseudomonadati</taxon>
        <taxon>Bacteroidota</taxon>
        <taxon>Chitinophagia</taxon>
        <taxon>Chitinophagales</taxon>
        <taxon>Chitinophagaceae</taxon>
        <taxon>Chitinophaga</taxon>
    </lineage>
</organism>
<protein>
    <submittedName>
        <fullName evidence="9">Biopolymer transporter ExbD</fullName>
    </submittedName>
</protein>
<evidence type="ECO:0000256" key="3">
    <source>
        <dbReference type="ARBA" id="ARBA00022475"/>
    </source>
</evidence>
<gene>
    <name evidence="9" type="ORF">DXN04_23595</name>
</gene>
<evidence type="ECO:0000256" key="8">
    <source>
        <dbReference type="SAM" id="Phobius"/>
    </source>
</evidence>
<keyword evidence="7" id="KW-0653">Protein transport</keyword>
<evidence type="ECO:0000256" key="5">
    <source>
        <dbReference type="ARBA" id="ARBA00022989"/>
    </source>
</evidence>
<dbReference type="RefSeq" id="WP_116855853.1">
    <property type="nucleotide sequence ID" value="NZ_QTJV01000009.1"/>
</dbReference>
<keyword evidence="10" id="KW-1185">Reference proteome</keyword>
<accession>A0A3E1NXL3</accession>
<proteinExistence type="inferred from homology"/>
<dbReference type="GO" id="GO:0022857">
    <property type="term" value="F:transmembrane transporter activity"/>
    <property type="evidence" value="ECO:0007669"/>
    <property type="project" value="InterPro"/>
</dbReference>
<dbReference type="PANTHER" id="PTHR30558:SF3">
    <property type="entry name" value="BIOPOLYMER TRANSPORT PROTEIN EXBD-RELATED"/>
    <property type="match status" value="1"/>
</dbReference>
<evidence type="ECO:0000256" key="7">
    <source>
        <dbReference type="RuleBase" id="RU003879"/>
    </source>
</evidence>
<evidence type="ECO:0000256" key="1">
    <source>
        <dbReference type="ARBA" id="ARBA00004162"/>
    </source>
</evidence>
<dbReference type="GO" id="GO:0015031">
    <property type="term" value="P:protein transport"/>
    <property type="evidence" value="ECO:0007669"/>
    <property type="project" value="UniProtKB-KW"/>
</dbReference>
<dbReference type="PANTHER" id="PTHR30558">
    <property type="entry name" value="EXBD MEMBRANE COMPONENT OF PMF-DRIVEN MACROMOLECULE IMPORT SYSTEM"/>
    <property type="match status" value="1"/>
</dbReference>
<comment type="similarity">
    <text evidence="2 7">Belongs to the ExbD/TolR family.</text>
</comment>
<keyword evidence="3" id="KW-1003">Cell membrane</keyword>
<evidence type="ECO:0000256" key="4">
    <source>
        <dbReference type="ARBA" id="ARBA00022692"/>
    </source>
</evidence>
<sequence>MARAKLARKSTSVDMTAMCDVVFLLLNFFIMTTTFKPDEPVAIVTPSSINTALLPDADVILISIDKNGRVFFDMQGQPQRQKLIQDLNDQFKLGLSESQMINFTMGASVGTDFQHLKAYLSLKSNDRKGSPMEKGIPTDSTNNELVSWIEYGRAAQTSNIKQLKYCIKADNETPYPVVKRVLETFKQKNIQHVNLVTNLEAAPEGTAAAQERAALARH</sequence>
<reference evidence="9 10" key="1">
    <citation type="submission" date="2018-08" db="EMBL/GenBank/DDBJ databases">
        <title>Chitinophaga sp. K20C18050901, a novel bacterium isolated from forest soil.</title>
        <authorList>
            <person name="Wang C."/>
        </authorList>
    </citation>
    <scope>NUCLEOTIDE SEQUENCE [LARGE SCALE GENOMIC DNA]</scope>
    <source>
        <strain evidence="9 10">K20C18050901</strain>
    </source>
</reference>
<dbReference type="AlphaFoldDB" id="A0A3E1NXL3"/>
<name>A0A3E1NXL3_9BACT</name>
<feature type="transmembrane region" description="Helical" evidence="8">
    <location>
        <begin position="12"/>
        <end position="31"/>
    </location>
</feature>
<keyword evidence="5 8" id="KW-1133">Transmembrane helix</keyword>
<dbReference type="OrthoDB" id="9793581at2"/>
<dbReference type="InterPro" id="IPR003400">
    <property type="entry name" value="ExbD"/>
</dbReference>
<evidence type="ECO:0000313" key="10">
    <source>
        <dbReference type="Proteomes" id="UP000261174"/>
    </source>
</evidence>
<evidence type="ECO:0000256" key="2">
    <source>
        <dbReference type="ARBA" id="ARBA00005811"/>
    </source>
</evidence>
<keyword evidence="7" id="KW-0813">Transport</keyword>
<comment type="caution">
    <text evidence="9">The sequence shown here is derived from an EMBL/GenBank/DDBJ whole genome shotgun (WGS) entry which is preliminary data.</text>
</comment>
<evidence type="ECO:0000256" key="6">
    <source>
        <dbReference type="ARBA" id="ARBA00023136"/>
    </source>
</evidence>
<keyword evidence="4 7" id="KW-0812">Transmembrane</keyword>